<evidence type="ECO:0000256" key="1">
    <source>
        <dbReference type="SAM" id="Phobius"/>
    </source>
</evidence>
<dbReference type="RefSeq" id="WP_154572640.1">
    <property type="nucleotide sequence ID" value="NZ_VUNB01000004.1"/>
</dbReference>
<gene>
    <name evidence="2" type="ORF">FYJ66_06170</name>
</gene>
<keyword evidence="1" id="KW-1133">Transmembrane helix</keyword>
<name>A0A6A8MCK3_9FIRM</name>
<dbReference type="EMBL" id="VUNB01000004">
    <property type="protein sequence ID" value="MST69176.1"/>
    <property type="molecule type" value="Genomic_DNA"/>
</dbReference>
<reference evidence="2" key="1">
    <citation type="submission" date="2019-09" db="EMBL/GenBank/DDBJ databases">
        <title>In-depth cultivation of the pig gut microbiome towards novel bacterial diversity and tailored functional studies.</title>
        <authorList>
            <person name="Wylensek D."/>
            <person name="Hitch T.C.A."/>
            <person name="Clavel T."/>
        </authorList>
    </citation>
    <scope>NUCLEOTIDE SEQUENCE</scope>
    <source>
        <strain evidence="2">RF-744-FAT-WT-3</strain>
    </source>
</reference>
<dbReference type="AlphaFoldDB" id="A0A6A8MCK3"/>
<feature type="transmembrane region" description="Helical" evidence="1">
    <location>
        <begin position="356"/>
        <end position="374"/>
    </location>
</feature>
<comment type="caution">
    <text evidence="2">The sequence shown here is derived from an EMBL/GenBank/DDBJ whole genome shotgun (WGS) entry which is preliminary data.</text>
</comment>
<protein>
    <submittedName>
        <fullName evidence="2">Uncharacterized protein</fullName>
    </submittedName>
</protein>
<keyword evidence="1" id="KW-0472">Membrane</keyword>
<proteinExistence type="predicted"/>
<organism evidence="2">
    <name type="scientific">Baileyella intestinalis</name>
    <dbReference type="NCBI Taxonomy" id="2606709"/>
    <lineage>
        <taxon>Bacteria</taxon>
        <taxon>Bacillati</taxon>
        <taxon>Bacillota</taxon>
        <taxon>Clostridia</taxon>
        <taxon>Peptostreptococcales</taxon>
        <taxon>Anaerovoracaceae</taxon>
        <taxon>Baileyella</taxon>
    </lineage>
</organism>
<accession>A0A6A8MCK3</accession>
<sequence length="380" mass="42090">MHKINLRKNRIWRIWKSGRKGARKPFALLPGIMILCLMIPVMFSGEVTAASGYEDVASGSDVASTQQVGKYGMTPLTAEYVREESYDISVDSSSKFFRIKEAKLLVKDGKMKAVIMIDSTSYKFIYMGSAEDAAKAPEKKYIKAEVKNGMSYFTVPVSALDEPLNCASFSSNTRKWYGRQILFDATTLPSGALTITLPDYNKIQAAVNAYDNGDRKESTGSDLTRTGDIQPSEPLYTSLGNGKYSIEVSMTGGSGRASISSPAYLYVRKHRFYSKITWSSSHYDYMIVGGKKYLNESRKGENSTFTIPVTAIDEPMIVKADTTALGDPVEIEYHLTFYEKSIGSVDQIPQIAAKKVLTIALVLIIAGGILNYFVKSRKRQ</sequence>
<evidence type="ECO:0000313" key="2">
    <source>
        <dbReference type="EMBL" id="MST69176.1"/>
    </source>
</evidence>
<keyword evidence="1" id="KW-0812">Transmembrane</keyword>